<feature type="compositionally biased region" description="Low complexity" evidence="4">
    <location>
        <begin position="1178"/>
        <end position="1192"/>
    </location>
</feature>
<accession>F0XJU6</accession>
<dbReference type="STRING" id="655863.F0XJU6"/>
<feature type="region of interest" description="Disordered" evidence="4">
    <location>
        <begin position="1160"/>
        <end position="1251"/>
    </location>
</feature>
<feature type="transmembrane region" description="Helical" evidence="5">
    <location>
        <begin position="1308"/>
        <end position="1332"/>
    </location>
</feature>
<keyword evidence="5" id="KW-0812">Transmembrane</keyword>
<dbReference type="OrthoDB" id="2975793at2759"/>
<feature type="repeat" description="ANK" evidence="3">
    <location>
        <begin position="1998"/>
        <end position="2030"/>
    </location>
</feature>
<feature type="compositionally biased region" description="Basic and acidic residues" evidence="4">
    <location>
        <begin position="1216"/>
        <end position="1228"/>
    </location>
</feature>
<dbReference type="PANTHER" id="PTHR24173:SF74">
    <property type="entry name" value="ANKYRIN REPEAT DOMAIN-CONTAINING PROTEIN 16"/>
    <property type="match status" value="1"/>
</dbReference>
<organism evidence="8">
    <name type="scientific">Grosmannia clavigera (strain kw1407 / UAMH 11150)</name>
    <name type="common">Blue stain fungus</name>
    <name type="synonym">Graphiocladiella clavigera</name>
    <dbReference type="NCBI Taxonomy" id="655863"/>
    <lineage>
        <taxon>Eukaryota</taxon>
        <taxon>Fungi</taxon>
        <taxon>Dikarya</taxon>
        <taxon>Ascomycota</taxon>
        <taxon>Pezizomycotina</taxon>
        <taxon>Sordariomycetes</taxon>
        <taxon>Sordariomycetidae</taxon>
        <taxon>Ophiostomatales</taxon>
        <taxon>Ophiostomataceae</taxon>
        <taxon>Leptographium</taxon>
    </lineage>
</organism>
<dbReference type="GeneID" id="25975247"/>
<dbReference type="Pfam" id="PF12796">
    <property type="entry name" value="Ank_2"/>
    <property type="match status" value="5"/>
</dbReference>
<dbReference type="PANTHER" id="PTHR24173">
    <property type="entry name" value="ANKYRIN REPEAT CONTAINING"/>
    <property type="match status" value="1"/>
</dbReference>
<evidence type="ECO:0000256" key="1">
    <source>
        <dbReference type="ARBA" id="ARBA00022737"/>
    </source>
</evidence>
<feature type="repeat" description="ANK" evidence="3">
    <location>
        <begin position="1413"/>
        <end position="1445"/>
    </location>
</feature>
<dbReference type="RefSeq" id="XP_014171709.1">
    <property type="nucleotide sequence ID" value="XM_014316234.1"/>
</dbReference>
<dbReference type="PROSITE" id="PS50297">
    <property type="entry name" value="ANK_REP_REGION"/>
    <property type="match status" value="15"/>
</dbReference>
<feature type="compositionally biased region" description="Low complexity" evidence="4">
    <location>
        <begin position="1231"/>
        <end position="1247"/>
    </location>
</feature>
<dbReference type="HOGENOM" id="CLU_233341_0_0_1"/>
<feature type="repeat" description="ANK" evidence="3">
    <location>
        <begin position="1831"/>
        <end position="1863"/>
    </location>
</feature>
<dbReference type="SMART" id="SM00248">
    <property type="entry name" value="ANK"/>
    <property type="match status" value="17"/>
</dbReference>
<feature type="domain" description="Heterokaryon incompatibility" evidence="6">
    <location>
        <begin position="205"/>
        <end position="318"/>
    </location>
</feature>
<dbReference type="InterPro" id="IPR002110">
    <property type="entry name" value="Ankyrin_rpt"/>
</dbReference>
<feature type="repeat" description="ANK" evidence="3">
    <location>
        <begin position="1964"/>
        <end position="1996"/>
    </location>
</feature>
<feature type="repeat" description="ANK" evidence="3">
    <location>
        <begin position="1695"/>
        <end position="1727"/>
    </location>
</feature>
<keyword evidence="8" id="KW-1185">Reference proteome</keyword>
<feature type="repeat" description="ANK" evidence="3">
    <location>
        <begin position="1522"/>
        <end position="1554"/>
    </location>
</feature>
<dbReference type="PRINTS" id="PR01415">
    <property type="entry name" value="ANKYRIN"/>
</dbReference>
<reference evidence="7 8" key="1">
    <citation type="journal article" date="2011" name="Proc. Natl. Acad. Sci. U.S.A.">
        <title>Genome and transcriptome analyses of the mountain pine beetle-fungal symbiont Grosmannia clavigera, a lodgepole pine pathogen.</title>
        <authorList>
            <person name="DiGuistini S."/>
            <person name="Wang Y."/>
            <person name="Liao N.Y."/>
            <person name="Taylor G."/>
            <person name="Tanguay P."/>
            <person name="Feau N."/>
            <person name="Henrissat B."/>
            <person name="Chan S.K."/>
            <person name="Hesse-Orce U."/>
            <person name="Alamouti S.M."/>
            <person name="Tsui C.K.M."/>
            <person name="Docking R.T."/>
            <person name="Levasseur A."/>
            <person name="Haridas S."/>
            <person name="Robertson G."/>
            <person name="Birol I."/>
            <person name="Holt R.A."/>
            <person name="Marra M.A."/>
            <person name="Hamelin R.C."/>
            <person name="Hirst M."/>
            <person name="Jones S.J.M."/>
            <person name="Bohlmann J."/>
            <person name="Breuil C."/>
        </authorList>
    </citation>
    <scope>NUCLEOTIDE SEQUENCE [LARGE SCALE GENOMIC DNA]</scope>
    <source>
        <strain evidence="8">kw1407 / UAMH 11150</strain>
    </source>
</reference>
<keyword evidence="2 3" id="KW-0040">ANK repeat</keyword>
<feature type="repeat" description="ANK" evidence="3">
    <location>
        <begin position="1621"/>
        <end position="1653"/>
    </location>
</feature>
<dbReference type="SUPFAM" id="SSF48403">
    <property type="entry name" value="Ankyrin repeat"/>
    <property type="match status" value="2"/>
</dbReference>
<feature type="repeat" description="ANK" evidence="3">
    <location>
        <begin position="1588"/>
        <end position="1620"/>
    </location>
</feature>
<dbReference type="InterPro" id="IPR036770">
    <property type="entry name" value="Ankyrin_rpt-contain_sf"/>
</dbReference>
<dbReference type="Pfam" id="PF26639">
    <property type="entry name" value="Het-6_barrel"/>
    <property type="match status" value="1"/>
</dbReference>
<feature type="repeat" description="ANK" evidence="3">
    <location>
        <begin position="1931"/>
        <end position="1963"/>
    </location>
</feature>
<feature type="repeat" description="ANK" evidence="3">
    <location>
        <begin position="1655"/>
        <end position="1676"/>
    </location>
</feature>
<dbReference type="Gene3D" id="1.25.40.20">
    <property type="entry name" value="Ankyrin repeat-containing domain"/>
    <property type="match status" value="7"/>
</dbReference>
<proteinExistence type="predicted"/>
<dbReference type="InterPro" id="IPR010730">
    <property type="entry name" value="HET"/>
</dbReference>
<feature type="repeat" description="ANK" evidence="3">
    <location>
        <begin position="1489"/>
        <end position="1521"/>
    </location>
</feature>
<evidence type="ECO:0000313" key="8">
    <source>
        <dbReference type="Proteomes" id="UP000007796"/>
    </source>
</evidence>
<keyword evidence="5" id="KW-0472">Membrane</keyword>
<feature type="repeat" description="ANK" evidence="3">
    <location>
        <begin position="1897"/>
        <end position="1930"/>
    </location>
</feature>
<feature type="repeat" description="ANK" evidence="3">
    <location>
        <begin position="1555"/>
        <end position="1587"/>
    </location>
</feature>
<evidence type="ECO:0000259" key="6">
    <source>
        <dbReference type="Pfam" id="PF06985"/>
    </source>
</evidence>
<feature type="repeat" description="ANK" evidence="3">
    <location>
        <begin position="1381"/>
        <end position="1406"/>
    </location>
</feature>
<dbReference type="PROSITE" id="PS50088">
    <property type="entry name" value="ANK_REPEAT"/>
    <property type="match status" value="16"/>
</dbReference>
<sequence length="2036" mass="222600">MRVLREKQTLDVQVARWCPERVFVELLIPEDVHAMTQIVFRTESHDQGYSEEKVLHGTYEGSFTWLEAVVVSPSGHERCPRRTVQYNVHASSAYRRHEVVWDAVASADAAVRDWVRAVRGGDAVQLIPKAQWPGWINFVREAEIEIRVVSGLSQQIVTGRPSCYRPLQATEMRLLVLDSGTTDAPLSCTLMHADVRRQPVVVPPYEALSYCWGDSRKTREIAVRRDAESSTPVQLRITSALFAALQALRRSTGPGRMLWVDAVWINQDDLDERSSQVALMRDIYRQADQVVVWLGEGDAATHQSIEVVNAICKEPGQTMRSASRALIPPIFNALLDAREVASRDRHTLAILDVLVLGLDLDVSDPRDTLFAMLQFGRETADLAVLPPAVKPDYRRPTPDVFALFTRWWIAEHRSLRIFSAVHALEGRTWQETRWRQGCTPSLVMRDLPSWSWGYRGHSNWATGLLGLPEDCPYRASGDSVPDLEWLQRPASRVCIGHLASGCSRKTTAVACISRCFFTAEEGFVGLCPFAAQTGDWIVVLSGGRVPYILRPRDESGQEQHFIGECYAQGYMEGQGVEGPGMDSHFWADDPIVVFTACEGKSTIYRQITKPQIDPSLIQEWLDTCLAHHAQLCPAPTPPDSALHTTHFRLIDVRRFCIVPASIQDSYVALSYVWGETENISLENSNKEDLTREGGLLRQNVWGQIPDTIRDAIQLMRKLGLQYLWVDSLCLVQDDPTDMTGGIQMMDVIYEQSLFTIIAASGTDANSGLPGVKYGSRLTSPMYVVGMPEWDGKYADVAQLDDPRRNTFELFSLIVGTYGERQLSKQEDALNAVAGVCERLARRMKCKLLQGLPTAAMDLYLLINVWRRKRRPGFASWSWAGWTGGVYFDPSPNLPPDQISAWLAEETWIVWYQRTCKPDGAVLGLVWDPAESAGERGDINYGDNRRTFQQVIARCGLETSFDDLDTWKTQPSVDLASESIIPSAYPVLQFWTLVVSYTLTSKIGFYGLSGQSGDESGAILGDCLHYTLIPSVAGQFAILSRVSDIHAEKTETQIYKDICSRSEIVADNIMFYALYIEWENGVAERRMQRRAETAQSGCAWAGQVWHKDSGYGGIWQQTGGRTKKREGAPTCIQWGSGSNRVVLFHICWRRLSFDGTLGQSERVSGYPQRWRRENKSERGGTPSPGRPSGITSTLAIPPTKNGVHPAAESSWLWPDGGRQDGQDCEESRPARGTKSTKSTRSTGSTESRMWSLRRKLTSRVVGTARGDVDDPAPSSMPSMPSMPSLHLPWHLDRLRFRIRLPAWPFGRLAVWYLLTGMLAVGLLMVWLLAAWLLERPRTRRHAPVDPESCLVDALEDAVEHGDGPGTERAIEQGVDIDHVYSDGLTALHLAAEYGHVDVVRVLVKHGAAFKTGPIGATPLFFAAQRGHADITQLLLDHGADTTATLYNGYTPLHLAAQNGHAEVSRLLFVHAAGLETVTTTASASTSASTPTLSPLHLATYFRHTAVAAALLQAGASPNVIADDDVAPLHVAAQTGCADIARLLLEHGADIHALFDDASTPLHVAARAGHADVAALLLQLHADIRARSDDGSTPLHEAASTGHDDVVGLLLRHGADIHARQKDGPMPLHLAVVAAHTAVVRRLLRSGADPNAPGDDQGTTPIHLAAQTGCVPVLALLLASTHSTTPPNSSVNARRADGRTPLHFAAHEERRLAARLLLAHGAAVNPIDDYDATPYDESMRQTQTVADLLVWHGGRPVDTSRPGLKRLGDPATQDGHVIRHATDIYMLEDQDDDGDDSNEKMSLLHAAYEGDSAVVEQLLRAATADPKVQRSLDGATALHLAAQQGHVTVVKLLLENGADASSKTLDDTTALHLAAYYGHADVTTALLQHGAAGTACNADGMTALHLAAQQGHEPAVTLLLTESDADVDAATRGNTTPLHLAAESGHTGCVGLLLAAGATVSAVTRDGVTPLHLAAQGGHEATAALLVEHQADVRAHVRRTGATPLHLAAARGHSSVMRLLTRSGGATHAEREPTDGPT</sequence>
<dbReference type="Pfam" id="PF13637">
    <property type="entry name" value="Ank_4"/>
    <property type="match status" value="2"/>
</dbReference>
<keyword evidence="1" id="KW-0677">Repeat</keyword>
<evidence type="ECO:0000313" key="7">
    <source>
        <dbReference type="EMBL" id="EFX02227.1"/>
    </source>
</evidence>
<feature type="repeat" description="ANK" evidence="3">
    <location>
        <begin position="1446"/>
        <end position="1478"/>
    </location>
</feature>
<feature type="domain" description="Heterokaryon incompatibility" evidence="6">
    <location>
        <begin position="666"/>
        <end position="781"/>
    </location>
</feature>
<keyword evidence="5" id="KW-1133">Transmembrane helix</keyword>
<dbReference type="eggNOG" id="KOG4177">
    <property type="taxonomic scope" value="Eukaryota"/>
</dbReference>
<feature type="repeat" description="ANK" evidence="3">
    <location>
        <begin position="1864"/>
        <end position="1896"/>
    </location>
</feature>
<dbReference type="InParanoid" id="F0XJU6"/>
<dbReference type="EMBL" id="GL629782">
    <property type="protein sequence ID" value="EFX02227.1"/>
    <property type="molecule type" value="Genomic_DNA"/>
</dbReference>
<dbReference type="Proteomes" id="UP000007796">
    <property type="component" value="Unassembled WGS sequence"/>
</dbReference>
<protein>
    <submittedName>
        <fullName evidence="7">Ankyrin unc44</fullName>
    </submittedName>
</protein>
<evidence type="ECO:0000256" key="2">
    <source>
        <dbReference type="ARBA" id="ARBA00023043"/>
    </source>
</evidence>
<evidence type="ECO:0000256" key="5">
    <source>
        <dbReference type="SAM" id="Phobius"/>
    </source>
</evidence>
<evidence type="ECO:0000256" key="4">
    <source>
        <dbReference type="SAM" id="MobiDB-lite"/>
    </source>
</evidence>
<gene>
    <name evidence="7" type="ORF">CMQ_2276</name>
</gene>
<dbReference type="Pfam" id="PF00023">
    <property type="entry name" value="Ank"/>
    <property type="match status" value="1"/>
</dbReference>
<evidence type="ECO:0000256" key="3">
    <source>
        <dbReference type="PROSITE-ProRule" id="PRU00023"/>
    </source>
</evidence>
<name>F0XJU6_GROCL</name>
<dbReference type="Pfam" id="PF06985">
    <property type="entry name" value="HET"/>
    <property type="match status" value="2"/>
</dbReference>